<evidence type="ECO:0000256" key="3">
    <source>
        <dbReference type="ARBA" id="ARBA00022692"/>
    </source>
</evidence>
<keyword evidence="4 6" id="KW-1133">Transmembrane helix</keyword>
<keyword evidence="2" id="KW-1003">Cell membrane</keyword>
<name>A0A7X6D2S2_9ACTN</name>
<protein>
    <recommendedName>
        <fullName evidence="7">Type II secretion system protein GspF domain-containing protein</fullName>
    </recommendedName>
</protein>
<keyword evidence="9" id="KW-1185">Reference proteome</keyword>
<dbReference type="PANTHER" id="PTHR35007:SF3">
    <property type="entry name" value="POSSIBLE CONSERVED ALANINE RICH MEMBRANE PROTEIN"/>
    <property type="match status" value="1"/>
</dbReference>
<comment type="caution">
    <text evidence="8">The sequence shown here is derived from an EMBL/GenBank/DDBJ whole genome shotgun (WGS) entry which is preliminary data.</text>
</comment>
<dbReference type="InterPro" id="IPR018076">
    <property type="entry name" value="T2SS_GspF_dom"/>
</dbReference>
<gene>
    <name evidence="8" type="ORF">HCN56_16515</name>
</gene>
<evidence type="ECO:0000256" key="2">
    <source>
        <dbReference type="ARBA" id="ARBA00022475"/>
    </source>
</evidence>
<comment type="subcellular location">
    <subcellularLocation>
        <location evidence="1">Cell membrane</location>
        <topology evidence="1">Multi-pass membrane protein</topology>
    </subcellularLocation>
</comment>
<evidence type="ECO:0000259" key="7">
    <source>
        <dbReference type="Pfam" id="PF00482"/>
    </source>
</evidence>
<feature type="transmembrane region" description="Helical" evidence="6">
    <location>
        <begin position="185"/>
        <end position="205"/>
    </location>
</feature>
<accession>A0A7X6D2S2</accession>
<evidence type="ECO:0000313" key="9">
    <source>
        <dbReference type="Proteomes" id="UP000578686"/>
    </source>
</evidence>
<dbReference type="Proteomes" id="UP000578686">
    <property type="component" value="Unassembled WGS sequence"/>
</dbReference>
<evidence type="ECO:0000256" key="4">
    <source>
        <dbReference type="ARBA" id="ARBA00022989"/>
    </source>
</evidence>
<dbReference type="EMBL" id="JAAVJD010000134">
    <property type="protein sequence ID" value="NJQ07142.1"/>
    <property type="molecule type" value="Genomic_DNA"/>
</dbReference>
<dbReference type="PANTHER" id="PTHR35007">
    <property type="entry name" value="INTEGRAL MEMBRANE PROTEIN-RELATED"/>
    <property type="match status" value="1"/>
</dbReference>
<dbReference type="Pfam" id="PF00482">
    <property type="entry name" value="T2SSF"/>
    <property type="match status" value="1"/>
</dbReference>
<proteinExistence type="predicted"/>
<sequence>MLGAAVIGFMAGALLLPASTHRRARDRRRSVYRQAPAPQPGRFHRAWSRRRAAFAARPRNRPATDPALPLAADLLAACLAAGASPAGAAAAVGEALPGEFASALRRCAREIRLGGDPATVWARLGRSPGARALARRLELADTGGTGAVEAVATTAAEHRRARARGGQAGARRAAVLVTGPLGLCFLPAFLLIGVAPVVIGLVAGLG</sequence>
<dbReference type="AlphaFoldDB" id="A0A7X6D2S2"/>
<keyword evidence="3 6" id="KW-0812">Transmembrane</keyword>
<reference evidence="8 9" key="1">
    <citation type="submission" date="2020-03" db="EMBL/GenBank/DDBJ databases">
        <title>Draft genome of Streptomyces sp. ventii, isolated from the Axial Seamount in the Pacific Ocean, and resequencing of the two type strains Streptomyces lonarensis strain NCL 716 and Streptomyces bohaiensis strain 11A07.</title>
        <authorList>
            <person name="Loughran R.M."/>
            <person name="Pfannmuller K.M."/>
            <person name="Wasson B.J."/>
            <person name="Deadmond M.C."/>
            <person name="Paddock B.E."/>
            <person name="Koyack M.J."/>
            <person name="Gallegos D.A."/>
            <person name="Mitchell E.A."/>
            <person name="Ushijima B."/>
            <person name="Saw J.H."/>
            <person name="Mcphail K.L."/>
            <person name="Videau P."/>
        </authorList>
    </citation>
    <scope>NUCLEOTIDE SEQUENCE [LARGE SCALE GENOMIC DNA]</scope>
    <source>
        <strain evidence="8 9">NCL716</strain>
    </source>
</reference>
<evidence type="ECO:0000313" key="8">
    <source>
        <dbReference type="EMBL" id="NJQ07142.1"/>
    </source>
</evidence>
<feature type="domain" description="Type II secretion system protein GspF" evidence="7">
    <location>
        <begin position="72"/>
        <end position="194"/>
    </location>
</feature>
<dbReference type="GO" id="GO:0005886">
    <property type="term" value="C:plasma membrane"/>
    <property type="evidence" value="ECO:0007669"/>
    <property type="project" value="UniProtKB-SubCell"/>
</dbReference>
<evidence type="ECO:0000256" key="5">
    <source>
        <dbReference type="ARBA" id="ARBA00023136"/>
    </source>
</evidence>
<keyword evidence="5 6" id="KW-0472">Membrane</keyword>
<organism evidence="8 9">
    <name type="scientific">Streptomyces lonarensis</name>
    <dbReference type="NCBI Taxonomy" id="700599"/>
    <lineage>
        <taxon>Bacteria</taxon>
        <taxon>Bacillati</taxon>
        <taxon>Actinomycetota</taxon>
        <taxon>Actinomycetes</taxon>
        <taxon>Kitasatosporales</taxon>
        <taxon>Streptomycetaceae</taxon>
        <taxon>Streptomyces</taxon>
    </lineage>
</organism>
<evidence type="ECO:0000256" key="1">
    <source>
        <dbReference type="ARBA" id="ARBA00004651"/>
    </source>
</evidence>
<evidence type="ECO:0000256" key="6">
    <source>
        <dbReference type="SAM" id="Phobius"/>
    </source>
</evidence>